<dbReference type="RefSeq" id="XP_004923941.1">
    <property type="nucleotide sequence ID" value="XM_004923884.4"/>
</dbReference>
<protein>
    <submittedName>
        <fullName evidence="1">Uncharacterized protein</fullName>
    </submittedName>
</protein>
<evidence type="ECO:0000313" key="1">
    <source>
        <dbReference type="EnsemblMetazoa" id="XP_004923941.1"/>
    </source>
</evidence>
<reference evidence="1" key="2">
    <citation type="submission" date="2022-06" db="UniProtKB">
        <authorList>
            <consortium name="EnsemblMetazoa"/>
        </authorList>
    </citation>
    <scope>IDENTIFICATION</scope>
    <source>
        <strain evidence="1">p50T (Dazao)</strain>
    </source>
</reference>
<dbReference type="AlphaFoldDB" id="A0A8R1WI10"/>
<dbReference type="KEGG" id="bmor:101739580"/>
<dbReference type="OrthoDB" id="193650at2759"/>
<dbReference type="InterPro" id="IPR028042">
    <property type="entry name" value="DUF4639"/>
</dbReference>
<dbReference type="EnsemblMetazoa" id="XM_004923884.3">
    <property type="protein sequence ID" value="XP_004923941.1"/>
    <property type="gene ID" value="LOC101739580"/>
</dbReference>
<dbReference type="Proteomes" id="UP000005204">
    <property type="component" value="Unassembled WGS sequence"/>
</dbReference>
<dbReference type="GeneID" id="101739580"/>
<organism evidence="1 2">
    <name type="scientific">Bombyx mori</name>
    <name type="common">Silk moth</name>
    <dbReference type="NCBI Taxonomy" id="7091"/>
    <lineage>
        <taxon>Eukaryota</taxon>
        <taxon>Metazoa</taxon>
        <taxon>Ecdysozoa</taxon>
        <taxon>Arthropoda</taxon>
        <taxon>Hexapoda</taxon>
        <taxon>Insecta</taxon>
        <taxon>Pterygota</taxon>
        <taxon>Neoptera</taxon>
        <taxon>Endopterygota</taxon>
        <taxon>Lepidoptera</taxon>
        <taxon>Glossata</taxon>
        <taxon>Ditrysia</taxon>
        <taxon>Bombycoidea</taxon>
        <taxon>Bombycidae</taxon>
        <taxon>Bombycinae</taxon>
        <taxon>Bombyx</taxon>
    </lineage>
</organism>
<name>A0A8R1WI10_BOMMO</name>
<proteinExistence type="predicted"/>
<accession>A0A8R1WI10</accession>
<reference evidence="2" key="1">
    <citation type="journal article" date="2008" name="Insect Biochem. Mol. Biol.">
        <title>The genome of a lepidopteran model insect, the silkworm Bombyx mori.</title>
        <authorList>
            <consortium name="International Silkworm Genome Consortium"/>
        </authorList>
    </citation>
    <scope>NUCLEOTIDE SEQUENCE [LARGE SCALE GENOMIC DNA]</scope>
    <source>
        <strain evidence="2">p50T</strain>
    </source>
</reference>
<evidence type="ECO:0000313" key="2">
    <source>
        <dbReference type="Proteomes" id="UP000005204"/>
    </source>
</evidence>
<sequence length="334" mass="38169">MTSTVTSTNLIKYKISRRGRKLQVFDDQRTLIALPKDVQERTWAEILQKEDDDLLIFEIREEILEEAMSICYERYMEKQTSAFTIHIAAQAWLKLINWEFYRHDPGEDSSAYPPCYIPNRVESWIPDELPEPSPKDTWAKHDLKVLEQPPEESLRKSSSSSSIEYPVVEEIPPEYWFPGKVNIPDEWKTVREEVLQRAISYDTSDTEPSSEPIGAESEVLQKITDYSSDNVSTKQESSFSALKTTTPVEGSLHGAGDSTVVRQKRRLTDKSKSFSKASMLGRSKGLLPPLDLGDSRSRMSVISDCRLRNLRLDTQYEISSEKVDTPQGGVVKRK</sequence>
<dbReference type="PANTHER" id="PTHR34438:SF1">
    <property type="entry name" value="CHROMOSOME 2 OPEN READING FRAME 81"/>
    <property type="match status" value="1"/>
</dbReference>
<dbReference type="PANTHER" id="PTHR34438">
    <property type="entry name" value="SI:DKEY-97L20.6"/>
    <property type="match status" value="1"/>
</dbReference>
<keyword evidence="2" id="KW-1185">Reference proteome</keyword>